<protein>
    <recommendedName>
        <fullName evidence="4">Phage holin family protein</fullName>
    </recommendedName>
</protein>
<organism evidence="2 3">
    <name type="scientific">Sphingomonas cynarae</name>
    <dbReference type="NCBI Taxonomy" id="930197"/>
    <lineage>
        <taxon>Bacteria</taxon>
        <taxon>Pseudomonadati</taxon>
        <taxon>Pseudomonadota</taxon>
        <taxon>Alphaproteobacteria</taxon>
        <taxon>Sphingomonadales</taxon>
        <taxon>Sphingomonadaceae</taxon>
        <taxon>Sphingomonas</taxon>
    </lineage>
</organism>
<feature type="transmembrane region" description="Helical" evidence="1">
    <location>
        <begin position="59"/>
        <end position="85"/>
    </location>
</feature>
<dbReference type="EMBL" id="BAABBF010000005">
    <property type="protein sequence ID" value="GAA3713198.1"/>
    <property type="molecule type" value="Genomic_DNA"/>
</dbReference>
<keyword evidence="1" id="KW-1133">Transmembrane helix</keyword>
<keyword evidence="1" id="KW-0812">Transmembrane</keyword>
<keyword evidence="1" id="KW-0472">Membrane</keyword>
<accession>A0ABP7E235</accession>
<evidence type="ECO:0008006" key="4">
    <source>
        <dbReference type="Google" id="ProtNLM"/>
    </source>
</evidence>
<evidence type="ECO:0000256" key="1">
    <source>
        <dbReference type="SAM" id="Phobius"/>
    </source>
</evidence>
<evidence type="ECO:0000313" key="2">
    <source>
        <dbReference type="EMBL" id="GAA3713198.1"/>
    </source>
</evidence>
<dbReference type="InterPro" id="IPR009937">
    <property type="entry name" value="Phage_holin_3_6"/>
</dbReference>
<comment type="caution">
    <text evidence="2">The sequence shown here is derived from an EMBL/GenBank/DDBJ whole genome shotgun (WGS) entry which is preliminary data.</text>
</comment>
<gene>
    <name evidence="2" type="ORF">GCM10022268_22480</name>
</gene>
<feature type="transmembrane region" description="Helical" evidence="1">
    <location>
        <begin position="91"/>
        <end position="111"/>
    </location>
</feature>
<keyword evidence="3" id="KW-1185">Reference proteome</keyword>
<dbReference type="RefSeq" id="WP_344693491.1">
    <property type="nucleotide sequence ID" value="NZ_BAABBF010000005.1"/>
</dbReference>
<dbReference type="Proteomes" id="UP001500523">
    <property type="component" value="Unassembled WGS sequence"/>
</dbReference>
<evidence type="ECO:0000313" key="3">
    <source>
        <dbReference type="Proteomes" id="UP001500523"/>
    </source>
</evidence>
<dbReference type="Pfam" id="PF07332">
    <property type="entry name" value="Phage_holin_3_6"/>
    <property type="match status" value="1"/>
</dbReference>
<name>A0ABP7E235_9SPHN</name>
<proteinExistence type="predicted"/>
<reference evidence="3" key="1">
    <citation type="journal article" date="2019" name="Int. J. Syst. Evol. Microbiol.">
        <title>The Global Catalogue of Microorganisms (GCM) 10K type strain sequencing project: providing services to taxonomists for standard genome sequencing and annotation.</title>
        <authorList>
            <consortium name="The Broad Institute Genomics Platform"/>
            <consortium name="The Broad Institute Genome Sequencing Center for Infectious Disease"/>
            <person name="Wu L."/>
            <person name="Ma J."/>
        </authorList>
    </citation>
    <scope>NUCLEOTIDE SEQUENCE [LARGE SCALE GENOMIC DNA]</scope>
    <source>
        <strain evidence="3">JCM 17498</strain>
    </source>
</reference>
<sequence length="123" mass="12275">MTAMPSDGAMPAPDHGMGEPGLTTLIGRLIDESRSVVSAEVTLYKAKASERIAAYKSAIVFFAAAGILALAALVALLVGLIGALATLVGPLAATLIVVAVVLVIAAVLAVIGRGKLAAPELSQ</sequence>